<dbReference type="Pfam" id="PF13517">
    <property type="entry name" value="FG-GAP_3"/>
    <property type="match status" value="5"/>
</dbReference>
<protein>
    <submittedName>
        <fullName evidence="3">VCBS repeat protein</fullName>
    </submittedName>
</protein>
<proteinExistence type="predicted"/>
<dbReference type="EMBL" id="QREG01000003">
    <property type="protein sequence ID" value="REE01563.1"/>
    <property type="molecule type" value="Genomic_DNA"/>
</dbReference>
<keyword evidence="4" id="KW-1185">Reference proteome</keyword>
<dbReference type="AlphaFoldDB" id="A0A3D9L7R8"/>
<accession>A0A3D9L7R8</accession>
<dbReference type="Proteomes" id="UP000256779">
    <property type="component" value="Unassembled WGS sequence"/>
</dbReference>
<comment type="caution">
    <text evidence="3">The sequence shown here is derived from an EMBL/GenBank/DDBJ whole genome shotgun (WGS) entry which is preliminary data.</text>
</comment>
<evidence type="ECO:0000313" key="3">
    <source>
        <dbReference type="EMBL" id="REE01563.1"/>
    </source>
</evidence>
<dbReference type="OrthoDB" id="9816120at2"/>
<keyword evidence="1" id="KW-0732">Signal</keyword>
<dbReference type="SUPFAM" id="SSF69318">
    <property type="entry name" value="Integrin alpha N-terminal domain"/>
    <property type="match status" value="3"/>
</dbReference>
<evidence type="ECO:0000313" key="4">
    <source>
        <dbReference type="Proteomes" id="UP000256779"/>
    </source>
</evidence>
<dbReference type="PANTHER" id="PTHR16026:SF0">
    <property type="entry name" value="CARTILAGE ACIDIC PROTEIN 1"/>
    <property type="match status" value="1"/>
</dbReference>
<dbReference type="RefSeq" id="WP_115866850.1">
    <property type="nucleotide sequence ID" value="NZ_QREG01000003.1"/>
</dbReference>
<name>A0A3D9L7R8_MARFU</name>
<dbReference type="PANTHER" id="PTHR16026">
    <property type="entry name" value="CARTILAGE ACIDIC PROTEIN 1"/>
    <property type="match status" value="1"/>
</dbReference>
<reference evidence="3 4" key="1">
    <citation type="submission" date="2018-07" db="EMBL/GenBank/DDBJ databases">
        <title>Genomic Encyclopedia of Type Strains, Phase IV (KMG-IV): sequencing the most valuable type-strain genomes for metagenomic binning, comparative biology and taxonomic classification.</title>
        <authorList>
            <person name="Goeker M."/>
        </authorList>
    </citation>
    <scope>NUCLEOTIDE SEQUENCE [LARGE SCALE GENOMIC DNA]</scope>
    <source>
        <strain evidence="3 4">DSM 4134</strain>
    </source>
</reference>
<dbReference type="InterPro" id="IPR013517">
    <property type="entry name" value="FG-GAP"/>
</dbReference>
<feature type="domain" description="ASPIC/UnbV" evidence="2">
    <location>
        <begin position="518"/>
        <end position="584"/>
    </location>
</feature>
<dbReference type="InterPro" id="IPR011519">
    <property type="entry name" value="UnbV_ASPIC"/>
</dbReference>
<gene>
    <name evidence="3" type="ORF">C7460_10379</name>
</gene>
<dbReference type="Gene3D" id="2.130.10.130">
    <property type="entry name" value="Integrin alpha, N-terminal"/>
    <property type="match status" value="3"/>
</dbReference>
<sequence length="1083" mass="119562">MQKNCLKILILMMLFSCEIDQKEKPTFRLMPAEEIGVSFINELSFDKEFNVYTYRNFYNGGGVSIGDVNNDGLADIYLTANLKSNKLFLNKGDWKFEDVTEQAGVGGQKAWSTGVTMADVNGDGFLDIYVCNSGDVKGDNKQNELFINKGDLTFTESAEAYGLADKGYSTHASFFDYDKDGDLDAYILNNSYQAIGSFDLRRNERPKRDSLGGDKLLRNDEGMFVDVSEEAGIYGSIIGFGLGVTVGDVNRDGWDDIYVSNDFFERDYLYLNTQNGGFEEVLTEQMNSISGASMGADLADVNNDGYNDLFVTEMLPSDYKRLKSVTTFEDWNRYNYSLENGYYHQFTRNTFQVNNGDGSFSELGRMAGVEASDWSWGALFFDMNNDGFKDLFVANGIYQDLTDQDYLQYISNEEVVKSIVSNNEVNYQKLVELIPSNPIPNQAYLNNGSLKFDEKTEELGLATPSFSNGSAYGDLDNDGDLDLVVNNVNMESFIYQNQSEEGNYIQFDLKGKAKNTNAVGAKITVRQGGVTYYVEQQPIRGFQSSVDPRPHLGLATAEPVQVTVTWPSGQVSTFDRLVANQSHTLKEADATAGSVDTKGDKRKLFQRVDAEIDYRHEENEFVDFHRDRLLYHMNSTEGPKMATADVDGDGYEDLYLAGAKGIAGRLLMGTADGGFKLGMTFEEEAISEDAESIFFDADEDGDQDLYVCSGGTEFSSSSSALADRLYINQGSGKFVLSKQLLPVSGAYVSSSTVSAADVDMDGDIDLFVGERLKPLNYGLPGSGYLLLNDGAGTFKTTEFPDLGMIRSSAFGDLDGDGDPDLVVTGEYMGILVFTNENGTLKSSKAQTDVLKGWWSALHLVDMDGDGDLDILAGNHGLNSRFRASEEQPIKLYIQDFDQNGSLDPVLVQTAPSGREFPFALRHNLIDQMKGLKKKFPNYESFKDASIDQIFSSESLSAASVLEVNTLESMLLLNDGNFSFSPRSLPDQAQVAPVFAILAHDFDADGDMDVLLGGNLYGTKPEVGRYDASYGAYLENQGPATFTTYPDGHGFKVRGEIRDIRVVGTEVMVARNSDELVLFNYSQK</sequence>
<evidence type="ECO:0000256" key="1">
    <source>
        <dbReference type="ARBA" id="ARBA00022729"/>
    </source>
</evidence>
<dbReference type="InterPro" id="IPR028994">
    <property type="entry name" value="Integrin_alpha_N"/>
</dbReference>
<organism evidence="3 4">
    <name type="scientific">Marinoscillum furvescens DSM 4134</name>
    <dbReference type="NCBI Taxonomy" id="1122208"/>
    <lineage>
        <taxon>Bacteria</taxon>
        <taxon>Pseudomonadati</taxon>
        <taxon>Bacteroidota</taxon>
        <taxon>Cytophagia</taxon>
        <taxon>Cytophagales</taxon>
        <taxon>Reichenbachiellaceae</taxon>
        <taxon>Marinoscillum</taxon>
    </lineage>
</organism>
<dbReference type="Pfam" id="PF07593">
    <property type="entry name" value="UnbV_ASPIC"/>
    <property type="match status" value="1"/>
</dbReference>
<evidence type="ECO:0000259" key="2">
    <source>
        <dbReference type="Pfam" id="PF07593"/>
    </source>
</evidence>
<dbReference type="InterPro" id="IPR027039">
    <property type="entry name" value="Crtac1"/>
</dbReference>